<evidence type="ECO:0000313" key="1">
    <source>
        <dbReference type="EMBL" id="GEZ94257.1"/>
    </source>
</evidence>
<feature type="non-terminal residue" evidence="1">
    <location>
        <position position="143"/>
    </location>
</feature>
<feature type="non-terminal residue" evidence="1">
    <location>
        <position position="1"/>
    </location>
</feature>
<dbReference type="AlphaFoldDB" id="A0A699IXD7"/>
<gene>
    <name evidence="1" type="ORF">Tci_566230</name>
</gene>
<accession>A0A699IXD7</accession>
<proteinExistence type="predicted"/>
<protein>
    <submittedName>
        <fullName evidence="1">Uncharacterized protein</fullName>
    </submittedName>
</protein>
<organism evidence="1">
    <name type="scientific">Tanacetum cinerariifolium</name>
    <name type="common">Dalmatian daisy</name>
    <name type="synonym">Chrysanthemum cinerariifolium</name>
    <dbReference type="NCBI Taxonomy" id="118510"/>
    <lineage>
        <taxon>Eukaryota</taxon>
        <taxon>Viridiplantae</taxon>
        <taxon>Streptophyta</taxon>
        <taxon>Embryophyta</taxon>
        <taxon>Tracheophyta</taxon>
        <taxon>Spermatophyta</taxon>
        <taxon>Magnoliopsida</taxon>
        <taxon>eudicotyledons</taxon>
        <taxon>Gunneridae</taxon>
        <taxon>Pentapetalae</taxon>
        <taxon>asterids</taxon>
        <taxon>campanulids</taxon>
        <taxon>Asterales</taxon>
        <taxon>Asteraceae</taxon>
        <taxon>Asteroideae</taxon>
        <taxon>Anthemideae</taxon>
        <taxon>Anthemidinae</taxon>
        <taxon>Tanacetum</taxon>
    </lineage>
</organism>
<name>A0A699IXD7_TANCI</name>
<sequence>VLHKIGSHRACASTITLDPPGENRKKFGLSASIIIIKQTLYNACDFELLPYDVLAQAKLIMSDIAQPLSTNSDPATYQNLLRLCVPFGVQDIKQVQHQLHQIKKSVDDYIEGLRVGLNLAIAIALHNIPEVLLLHFRFILQHK</sequence>
<comment type="caution">
    <text evidence="1">The sequence shown here is derived from an EMBL/GenBank/DDBJ whole genome shotgun (WGS) entry which is preliminary data.</text>
</comment>
<dbReference type="EMBL" id="BKCJ010345425">
    <property type="protein sequence ID" value="GEZ94257.1"/>
    <property type="molecule type" value="Genomic_DNA"/>
</dbReference>
<reference evidence="1" key="1">
    <citation type="journal article" date="2019" name="Sci. Rep.">
        <title>Draft genome of Tanacetum cinerariifolium, the natural source of mosquito coil.</title>
        <authorList>
            <person name="Yamashiro T."/>
            <person name="Shiraishi A."/>
            <person name="Satake H."/>
            <person name="Nakayama K."/>
        </authorList>
    </citation>
    <scope>NUCLEOTIDE SEQUENCE</scope>
</reference>